<dbReference type="PANTHER" id="PTHR36910">
    <property type="match status" value="1"/>
</dbReference>
<dbReference type="PANTHER" id="PTHR36910:SF8">
    <property type="match status" value="1"/>
</dbReference>
<name>A0A7J6MZC2_PEROL</name>
<accession>A0A7J6MZC2</accession>
<reference evidence="3 4" key="1">
    <citation type="submission" date="2020-04" db="EMBL/GenBank/DDBJ databases">
        <title>Perkinsus olseni comparative genomics.</title>
        <authorList>
            <person name="Bogema D.R."/>
        </authorList>
    </citation>
    <scope>NUCLEOTIDE SEQUENCE [LARGE SCALE GENOMIC DNA]</scope>
    <source>
        <strain evidence="3">00978-12</strain>
    </source>
</reference>
<evidence type="ECO:0000313" key="4">
    <source>
        <dbReference type="Proteomes" id="UP000541610"/>
    </source>
</evidence>
<protein>
    <submittedName>
        <fullName evidence="3">Uncharacterized protein</fullName>
    </submittedName>
</protein>
<dbReference type="EMBL" id="JABANP010001028">
    <property type="protein sequence ID" value="KAF4676963.1"/>
    <property type="molecule type" value="Genomic_DNA"/>
</dbReference>
<organism evidence="3 4">
    <name type="scientific">Perkinsus olseni</name>
    <name type="common">Perkinsus atlanticus</name>
    <dbReference type="NCBI Taxonomy" id="32597"/>
    <lineage>
        <taxon>Eukaryota</taxon>
        <taxon>Sar</taxon>
        <taxon>Alveolata</taxon>
        <taxon>Perkinsozoa</taxon>
        <taxon>Perkinsea</taxon>
        <taxon>Perkinsida</taxon>
        <taxon>Perkinsidae</taxon>
        <taxon>Perkinsus</taxon>
    </lineage>
</organism>
<dbReference type="AlphaFoldDB" id="A0A7J6MZC2"/>
<comment type="caution">
    <text evidence="3">The sequence shown here is derived from an EMBL/GenBank/DDBJ whole genome shotgun (WGS) entry which is preliminary data.</text>
</comment>
<evidence type="ECO:0000256" key="1">
    <source>
        <dbReference type="SAM" id="MobiDB-lite"/>
    </source>
</evidence>
<feature type="region of interest" description="Disordered" evidence="1">
    <location>
        <begin position="368"/>
        <end position="551"/>
    </location>
</feature>
<feature type="signal peptide" evidence="2">
    <location>
        <begin position="1"/>
        <end position="16"/>
    </location>
</feature>
<proteinExistence type="predicted"/>
<feature type="compositionally biased region" description="Polar residues" evidence="1">
    <location>
        <begin position="390"/>
        <end position="551"/>
    </location>
</feature>
<feature type="chain" id="PRO_5029511998" evidence="2">
    <location>
        <begin position="17"/>
        <end position="573"/>
    </location>
</feature>
<dbReference type="OrthoDB" id="7739810at2759"/>
<evidence type="ECO:0000256" key="2">
    <source>
        <dbReference type="SAM" id="SignalP"/>
    </source>
</evidence>
<keyword evidence="2" id="KW-0732">Signal</keyword>
<dbReference type="Proteomes" id="UP000541610">
    <property type="component" value="Unassembled WGS sequence"/>
</dbReference>
<sequence length="573" mass="63117">MLRSTFLCVAVWQAAAEGHESSEESILPTKIPQPPTGGDDYHGHDLLDPLQMLYHLYHHGMGGVHHEMTDFMSGALGDVGDITDIMPGDFFDTRRTAKFGIYSGDFNLDEYGSVATDVTVYAKTKEYNVNKDDFRYLSVDVHGGSFGHWFGYNPTVKMYNGVGNVYISAYYFRLLPVEPYMASGNHSMEETTTTPKPEQYDHGHDEDYHHVTLTAKARADIYLPWGQTAVPCFGSAGGDGAWYLMHQFGDERLHCVVFDGKYKTWYYADHPERRDPVRVTSGDVLLAMRKHSGYMRGYRVKPLAHGLPFILQWRGVQRGMQSTTAKIERGCGGFCVFGDYGPMYTVDDTYRVDDSTIELSFDHSVLTATTPYPHSDTTKPDTPETEGPIQPTTTEGPMMESTTTEGPMMESTTTEGPMMESTTTEGPMMESTTTEGPMMESTTTEGPMMESTTTEGPMMESTTTEGPMMESTTTEGPMMESTTTEGPMMESTTTEGPMMESTTTEGPMMESTTTEGPMMESTTTEGPMMESTTTEGPMMESTTTEGPMMESTTELVVVTSPPAGDTTGAPILP</sequence>
<gene>
    <name evidence="3" type="ORF">FOZ60_000402</name>
</gene>
<evidence type="ECO:0000313" key="3">
    <source>
        <dbReference type="EMBL" id="KAF4676963.1"/>
    </source>
</evidence>